<dbReference type="Gene3D" id="3.40.50.1240">
    <property type="entry name" value="Phosphoglycerate mutase-like"/>
    <property type="match status" value="1"/>
</dbReference>
<dbReference type="EC" id="3.1.3.-" evidence="1"/>
<proteinExistence type="predicted"/>
<dbReference type="CDD" id="cd07067">
    <property type="entry name" value="HP_PGM_like"/>
    <property type="match status" value="1"/>
</dbReference>
<dbReference type="RefSeq" id="WP_330957891.1">
    <property type="nucleotide sequence ID" value="NZ_JAZGJQ010000003.1"/>
</dbReference>
<accession>A0ABU7R950</accession>
<name>A0ABU7R950_9ACTN</name>
<dbReference type="InterPro" id="IPR050275">
    <property type="entry name" value="PGM_Phosphatase"/>
</dbReference>
<dbReference type="PANTHER" id="PTHR48100">
    <property type="entry name" value="BROAD-SPECIFICITY PHOSPHATASE YOR283W-RELATED"/>
    <property type="match status" value="1"/>
</dbReference>
<protein>
    <submittedName>
        <fullName evidence="1">Histidine phosphatase family protein</fullName>
        <ecNumber evidence="1">3.1.3.-</ecNumber>
    </submittedName>
</protein>
<keyword evidence="2" id="KW-1185">Reference proteome</keyword>
<dbReference type="InterPro" id="IPR029033">
    <property type="entry name" value="His_PPase_superfam"/>
</dbReference>
<organism evidence="1 2">
    <name type="scientific">Olsenella absiana</name>
    <dbReference type="NCBI Taxonomy" id="3115222"/>
    <lineage>
        <taxon>Bacteria</taxon>
        <taxon>Bacillati</taxon>
        <taxon>Actinomycetota</taxon>
        <taxon>Coriobacteriia</taxon>
        <taxon>Coriobacteriales</taxon>
        <taxon>Atopobiaceae</taxon>
        <taxon>Olsenella</taxon>
    </lineage>
</organism>
<gene>
    <name evidence="1" type="ORF">VXJ25_03805</name>
</gene>
<keyword evidence="1" id="KW-0378">Hydrolase</keyword>
<evidence type="ECO:0000313" key="2">
    <source>
        <dbReference type="Proteomes" id="UP001332931"/>
    </source>
</evidence>
<dbReference type="SUPFAM" id="SSF53254">
    <property type="entry name" value="Phosphoglycerate mutase-like"/>
    <property type="match status" value="1"/>
</dbReference>
<sequence length="276" mass="28813">MKTVTFYYVRHGKTEFNDEGVIQGGRVDSPLVPETLPVIEQSARALAGIGFARCYCSPLGRAQETARLLVDGMGETGRLEVRTLDDLREFDFGEVDGKRYADFAPRFVRCFVRQDFSSVGGESGRQVRARVRRAFSRMLSESADDDAVLVVAHGALFRYVLLEFAGDMGPLGRRLRSLTVRTPNAGIGVVVGCEADGERDAAAGGAAAGAGTGAGTGADGGSGAGGAGGVDSCGVAGAGGSPDVVRGGLGHGMSFRLVQLPLSGEDFAKTRYGEPR</sequence>
<comment type="caution">
    <text evidence="1">The sequence shown here is derived from an EMBL/GenBank/DDBJ whole genome shotgun (WGS) entry which is preliminary data.</text>
</comment>
<dbReference type="GO" id="GO:0016787">
    <property type="term" value="F:hydrolase activity"/>
    <property type="evidence" value="ECO:0007669"/>
    <property type="project" value="UniProtKB-KW"/>
</dbReference>
<evidence type="ECO:0000313" key="1">
    <source>
        <dbReference type="EMBL" id="MEE6147124.1"/>
    </source>
</evidence>
<dbReference type="EMBL" id="JAZGJQ010000003">
    <property type="protein sequence ID" value="MEE6147124.1"/>
    <property type="molecule type" value="Genomic_DNA"/>
</dbReference>
<dbReference type="SMART" id="SM00855">
    <property type="entry name" value="PGAM"/>
    <property type="match status" value="1"/>
</dbReference>
<dbReference type="Proteomes" id="UP001332931">
    <property type="component" value="Unassembled WGS sequence"/>
</dbReference>
<dbReference type="InterPro" id="IPR013078">
    <property type="entry name" value="His_Pase_superF_clade-1"/>
</dbReference>
<dbReference type="Pfam" id="PF00300">
    <property type="entry name" value="His_Phos_1"/>
    <property type="match status" value="1"/>
</dbReference>
<reference evidence="1 2" key="1">
    <citation type="submission" date="2024-01" db="EMBL/GenBank/DDBJ databases">
        <title>Description of Olsenella sp. nov., isolated from pig feces.</title>
        <authorList>
            <person name="Chang Y.-H."/>
        </authorList>
    </citation>
    <scope>NUCLEOTIDE SEQUENCE [LARGE SCALE GENOMIC DNA]</scope>
    <source>
        <strain evidence="1 2">YH-ols2223</strain>
    </source>
</reference>